<proteinExistence type="predicted"/>
<organism evidence="1 2">
    <name type="scientific">Pyropia yezoensis</name>
    <name type="common">Susabi-nori</name>
    <name type="synonym">Porphyra yezoensis</name>
    <dbReference type="NCBI Taxonomy" id="2788"/>
    <lineage>
        <taxon>Eukaryota</taxon>
        <taxon>Rhodophyta</taxon>
        <taxon>Bangiophyceae</taxon>
        <taxon>Bangiales</taxon>
        <taxon>Bangiaceae</taxon>
        <taxon>Pyropia</taxon>
    </lineage>
</organism>
<accession>A0ACC3C5M3</accession>
<name>A0ACC3C5M3_PYRYE</name>
<comment type="caution">
    <text evidence="1">The sequence shown here is derived from an EMBL/GenBank/DDBJ whole genome shotgun (WGS) entry which is preliminary data.</text>
</comment>
<dbReference type="EMBL" id="CM020619">
    <property type="protein sequence ID" value="KAK1865168.1"/>
    <property type="molecule type" value="Genomic_DNA"/>
</dbReference>
<evidence type="ECO:0000313" key="1">
    <source>
        <dbReference type="EMBL" id="KAK1865168.1"/>
    </source>
</evidence>
<sequence>MSLLDLPDELIGGLFEAVAHKDPRDAVALGITCRRLLVLAAASVSHFHVDPVFPVTPFHPSHVRPARRRVAAVARVLAAALRVQHVSLRLRDAALRDVDDPPTARQRRRAEAELLFARLLGVVGSRPVQSLTVDAAVVRLVLPGVPVSTPVDALRELAMVDLAVHPGINDGATTLLQLCGGSLRRLTMVDRPKRGRSYPFTASAGSSMHRWFGGAASMPALMDLTIQAELHEETTKCLASVCPAVQCFSVSGHVSHNALKPLRLPAWPRLSTLTIRYAEHLPVQPTGIVELLLERALEGELRVEKVDWANTGDVAHSFGAEEVARAVEGMRQPPSRLVVDIPDGADVDALQGLAPRATFKDAL</sequence>
<keyword evidence="2" id="KW-1185">Reference proteome</keyword>
<dbReference type="Proteomes" id="UP000798662">
    <property type="component" value="Chromosome 2"/>
</dbReference>
<gene>
    <name evidence="1" type="ORF">I4F81_007703</name>
</gene>
<protein>
    <submittedName>
        <fullName evidence="1">Uncharacterized protein</fullName>
    </submittedName>
</protein>
<reference evidence="1" key="1">
    <citation type="submission" date="2019-11" db="EMBL/GenBank/DDBJ databases">
        <title>Nori genome reveals adaptations in red seaweeds to the harsh intertidal environment.</title>
        <authorList>
            <person name="Wang D."/>
            <person name="Mao Y."/>
        </authorList>
    </citation>
    <scope>NUCLEOTIDE SEQUENCE</scope>
    <source>
        <tissue evidence="1">Gametophyte</tissue>
    </source>
</reference>
<evidence type="ECO:0000313" key="2">
    <source>
        <dbReference type="Proteomes" id="UP000798662"/>
    </source>
</evidence>